<evidence type="ECO:0000256" key="1">
    <source>
        <dbReference type="SAM" id="MobiDB-lite"/>
    </source>
</evidence>
<protein>
    <submittedName>
        <fullName evidence="2">Uncharacterized protein</fullName>
    </submittedName>
</protein>
<reference evidence="2" key="1">
    <citation type="journal article" date="2023" name="bioRxiv">
        <title>Improved chromosome-level genome assembly for marigold (Tagetes erecta).</title>
        <authorList>
            <person name="Jiang F."/>
            <person name="Yuan L."/>
            <person name="Wang S."/>
            <person name="Wang H."/>
            <person name="Xu D."/>
            <person name="Wang A."/>
            <person name="Fan W."/>
        </authorList>
    </citation>
    <scope>NUCLEOTIDE SEQUENCE</scope>
    <source>
        <strain evidence="2">WSJ</strain>
        <tissue evidence="2">Leaf</tissue>
    </source>
</reference>
<accession>A0AAD8P2L6</accession>
<feature type="region of interest" description="Disordered" evidence="1">
    <location>
        <begin position="1"/>
        <end position="26"/>
    </location>
</feature>
<dbReference type="Proteomes" id="UP001229421">
    <property type="component" value="Unassembled WGS sequence"/>
</dbReference>
<name>A0AAD8P2L6_TARER</name>
<dbReference type="EMBL" id="JAUHHV010000003">
    <property type="protein sequence ID" value="KAK1429691.1"/>
    <property type="molecule type" value="Genomic_DNA"/>
</dbReference>
<feature type="compositionally biased region" description="Basic and acidic residues" evidence="1">
    <location>
        <begin position="1"/>
        <end position="13"/>
    </location>
</feature>
<organism evidence="2 3">
    <name type="scientific">Tagetes erecta</name>
    <name type="common">African marigold</name>
    <dbReference type="NCBI Taxonomy" id="13708"/>
    <lineage>
        <taxon>Eukaryota</taxon>
        <taxon>Viridiplantae</taxon>
        <taxon>Streptophyta</taxon>
        <taxon>Embryophyta</taxon>
        <taxon>Tracheophyta</taxon>
        <taxon>Spermatophyta</taxon>
        <taxon>Magnoliopsida</taxon>
        <taxon>eudicotyledons</taxon>
        <taxon>Gunneridae</taxon>
        <taxon>Pentapetalae</taxon>
        <taxon>asterids</taxon>
        <taxon>campanulids</taxon>
        <taxon>Asterales</taxon>
        <taxon>Asteraceae</taxon>
        <taxon>Asteroideae</taxon>
        <taxon>Heliantheae alliance</taxon>
        <taxon>Tageteae</taxon>
        <taxon>Tagetes</taxon>
    </lineage>
</organism>
<proteinExistence type="predicted"/>
<evidence type="ECO:0000313" key="2">
    <source>
        <dbReference type="EMBL" id="KAK1429691.1"/>
    </source>
</evidence>
<sequence length="110" mass="12493">MDHIDGENEKLEENNATDLNNKNEEKMDVEMGLDTVHTDDSLQLVAEKKVTEDKVIRWKVTHGSDGAPSVFSRFILFVFHSSKQSEPNLLPSKTLNIVFFSFFHKTSIGP</sequence>
<dbReference type="AlphaFoldDB" id="A0AAD8P2L6"/>
<keyword evidence="3" id="KW-1185">Reference proteome</keyword>
<gene>
    <name evidence="2" type="ORF">QVD17_11906</name>
</gene>
<comment type="caution">
    <text evidence="2">The sequence shown here is derived from an EMBL/GenBank/DDBJ whole genome shotgun (WGS) entry which is preliminary data.</text>
</comment>
<evidence type="ECO:0000313" key="3">
    <source>
        <dbReference type="Proteomes" id="UP001229421"/>
    </source>
</evidence>